<sequence length="73" mass="8250">MDAERVEKAIERIREGLNKEGGDIEVVEIKDTIVYVRLKGQCSSCIMAGLTMKNWVEKTLKQEVPEVTEVKAL</sequence>
<dbReference type="InterPro" id="IPR001075">
    <property type="entry name" value="NIF_FeS_clus_asmbl_NifU_C"/>
</dbReference>
<dbReference type="AlphaFoldDB" id="A0A3B1CUP1"/>
<gene>
    <name evidence="3" type="ORF">MNBD_NITROSPIRAE03-1677</name>
</gene>
<organism evidence="3">
    <name type="scientific">hydrothermal vent metagenome</name>
    <dbReference type="NCBI Taxonomy" id="652676"/>
    <lineage>
        <taxon>unclassified sequences</taxon>
        <taxon>metagenomes</taxon>
        <taxon>ecological metagenomes</taxon>
    </lineage>
</organism>
<name>A0A3B1CUP1_9ZZZZ</name>
<comment type="similarity">
    <text evidence="1">Belongs to the NifU family.</text>
</comment>
<dbReference type="Pfam" id="PF01106">
    <property type="entry name" value="NifU"/>
    <property type="match status" value="1"/>
</dbReference>
<dbReference type="Gene3D" id="3.30.300.130">
    <property type="entry name" value="Fe-S cluster assembly (FSCA)"/>
    <property type="match status" value="1"/>
</dbReference>
<feature type="domain" description="NIF system FeS cluster assembly NifU C-terminal" evidence="2">
    <location>
        <begin position="6"/>
        <end position="70"/>
    </location>
</feature>
<evidence type="ECO:0000259" key="2">
    <source>
        <dbReference type="Pfam" id="PF01106"/>
    </source>
</evidence>
<dbReference type="PANTHER" id="PTHR11178:SF25">
    <property type="entry name" value="NIFU-LIKE PROTEIN 3, CHLOROPLASTIC"/>
    <property type="match status" value="1"/>
</dbReference>
<dbReference type="EMBL" id="UOGI01000292">
    <property type="protein sequence ID" value="VAX34326.1"/>
    <property type="molecule type" value="Genomic_DNA"/>
</dbReference>
<dbReference type="GO" id="GO:0005506">
    <property type="term" value="F:iron ion binding"/>
    <property type="evidence" value="ECO:0007669"/>
    <property type="project" value="InterPro"/>
</dbReference>
<accession>A0A3B1CUP1</accession>
<dbReference type="GO" id="GO:0051536">
    <property type="term" value="F:iron-sulfur cluster binding"/>
    <property type="evidence" value="ECO:0007669"/>
    <property type="project" value="InterPro"/>
</dbReference>
<evidence type="ECO:0000313" key="3">
    <source>
        <dbReference type="EMBL" id="VAX34326.1"/>
    </source>
</evidence>
<protein>
    <recommendedName>
        <fullName evidence="2">NIF system FeS cluster assembly NifU C-terminal domain-containing protein</fullName>
    </recommendedName>
</protein>
<dbReference type="InterPro" id="IPR034904">
    <property type="entry name" value="FSCA_dom_sf"/>
</dbReference>
<reference evidence="3" key="1">
    <citation type="submission" date="2018-06" db="EMBL/GenBank/DDBJ databases">
        <authorList>
            <person name="Zhirakovskaya E."/>
        </authorList>
    </citation>
    <scope>NUCLEOTIDE SEQUENCE</scope>
</reference>
<evidence type="ECO:0000256" key="1">
    <source>
        <dbReference type="ARBA" id="ARBA00006420"/>
    </source>
</evidence>
<proteinExistence type="inferred from homology"/>
<dbReference type="PANTHER" id="PTHR11178">
    <property type="entry name" value="IRON-SULFUR CLUSTER SCAFFOLD PROTEIN NFU-RELATED"/>
    <property type="match status" value="1"/>
</dbReference>
<dbReference type="GO" id="GO:0005739">
    <property type="term" value="C:mitochondrion"/>
    <property type="evidence" value="ECO:0007669"/>
    <property type="project" value="TreeGrafter"/>
</dbReference>
<dbReference type="GO" id="GO:0016226">
    <property type="term" value="P:iron-sulfur cluster assembly"/>
    <property type="evidence" value="ECO:0007669"/>
    <property type="project" value="InterPro"/>
</dbReference>
<dbReference type="SUPFAM" id="SSF117916">
    <property type="entry name" value="Fe-S cluster assembly (FSCA) domain-like"/>
    <property type="match status" value="1"/>
</dbReference>